<gene>
    <name evidence="1" type="ORF">ACJDU8_23040</name>
</gene>
<dbReference type="EMBL" id="JBJHZX010000059">
    <property type="protein sequence ID" value="MFL0198418.1"/>
    <property type="molecule type" value="Genomic_DNA"/>
</dbReference>
<sequence length="73" mass="8721">MYKITTYRFTAQCPYFDELHSINIDYAEIPKLGTRTEYKKIDYWCTEINNCPYPSKDKWRGCPVYLNAPSEPE</sequence>
<dbReference type="RefSeq" id="WP_406794527.1">
    <property type="nucleotide sequence ID" value="NZ_JBJHZX010000059.1"/>
</dbReference>
<reference evidence="1 2" key="1">
    <citation type="submission" date="2024-11" db="EMBL/GenBank/DDBJ databases">
        <authorList>
            <person name="Heng Y.C."/>
            <person name="Lim A.C.H."/>
            <person name="Lee J.K.Y."/>
            <person name="Kittelmann S."/>
        </authorList>
    </citation>
    <scope>NUCLEOTIDE SEQUENCE [LARGE SCALE GENOMIC DNA]</scope>
    <source>
        <strain evidence="1 2">WILCCON 0269</strain>
    </source>
</reference>
<proteinExistence type="predicted"/>
<keyword evidence="2" id="KW-1185">Reference proteome</keyword>
<protein>
    <submittedName>
        <fullName evidence="1">Uncharacterized protein</fullName>
    </submittedName>
</protein>
<evidence type="ECO:0000313" key="1">
    <source>
        <dbReference type="EMBL" id="MFL0198418.1"/>
    </source>
</evidence>
<evidence type="ECO:0000313" key="2">
    <source>
        <dbReference type="Proteomes" id="UP001623660"/>
    </source>
</evidence>
<dbReference type="Proteomes" id="UP001623660">
    <property type="component" value="Unassembled WGS sequence"/>
</dbReference>
<accession>A0ABW8SRI1</accession>
<name>A0ABW8SRI1_9CLOT</name>
<comment type="caution">
    <text evidence="1">The sequence shown here is derived from an EMBL/GenBank/DDBJ whole genome shotgun (WGS) entry which is preliminary data.</text>
</comment>
<organism evidence="1 2">
    <name type="scientific">Candidatus Clostridium eludens</name>
    <dbReference type="NCBI Taxonomy" id="3381663"/>
    <lineage>
        <taxon>Bacteria</taxon>
        <taxon>Bacillati</taxon>
        <taxon>Bacillota</taxon>
        <taxon>Clostridia</taxon>
        <taxon>Eubacteriales</taxon>
        <taxon>Clostridiaceae</taxon>
        <taxon>Clostridium</taxon>
    </lineage>
</organism>